<organism evidence="2 3">
    <name type="scientific">Agrobacterium genomosp. 2 str. CFBP 5494</name>
    <dbReference type="NCBI Taxonomy" id="1183436"/>
    <lineage>
        <taxon>Bacteria</taxon>
        <taxon>Pseudomonadati</taxon>
        <taxon>Pseudomonadota</taxon>
        <taxon>Alphaproteobacteria</taxon>
        <taxon>Hyphomicrobiales</taxon>
        <taxon>Rhizobiaceae</taxon>
        <taxon>Rhizobium/Agrobacterium group</taxon>
        <taxon>Agrobacterium</taxon>
        <taxon>Agrobacterium tumefaciens complex</taxon>
    </lineage>
</organism>
<protein>
    <recommendedName>
        <fullName evidence="4">Transglutaminase</fullName>
    </recommendedName>
</protein>
<dbReference type="PANTHER" id="PTHR39327:SF1">
    <property type="entry name" value="BLR5470 PROTEIN"/>
    <property type="match status" value="1"/>
</dbReference>
<keyword evidence="1" id="KW-0732">Signal</keyword>
<evidence type="ECO:0000313" key="2">
    <source>
        <dbReference type="EMBL" id="CUX03143.1"/>
    </source>
</evidence>
<evidence type="ECO:0000313" key="3">
    <source>
        <dbReference type="Proteomes" id="UP000191933"/>
    </source>
</evidence>
<keyword evidence="3" id="KW-1185">Reference proteome</keyword>
<sequence length="201" mass="22756">MTFRFLLAIFAITFISTGAAWKPEAATWDSMPVAGATSQPIGHFEFCKRYPEECQPNAADRARLKLTEEIWNSLVEVNQVVNTIPAIEDIEIYGVEEFWNYPTTAADCEDFALLKRKLLMRRGIAVSNLLITVVLQPDGSGHAVLTVRSEIGDFILDNLRGEIRNWSETEYTYLKRQDSRNPGKWVKIRDGRDTTAVSGIR</sequence>
<dbReference type="EMBL" id="FBVY01000047">
    <property type="protein sequence ID" value="CUX03143.1"/>
    <property type="molecule type" value="Genomic_DNA"/>
</dbReference>
<dbReference type="Gene3D" id="3.10.620.30">
    <property type="match status" value="1"/>
</dbReference>
<gene>
    <name evidence="2" type="ORF">AGR2A_pb10007</name>
</gene>
<feature type="signal peptide" evidence="1">
    <location>
        <begin position="1"/>
        <end position="19"/>
    </location>
</feature>
<dbReference type="AlphaFoldDB" id="A0A9W5B7U1"/>
<evidence type="ECO:0000256" key="1">
    <source>
        <dbReference type="SAM" id="SignalP"/>
    </source>
</evidence>
<dbReference type="Proteomes" id="UP000191933">
    <property type="component" value="Unassembled WGS sequence"/>
</dbReference>
<feature type="chain" id="PRO_5040905950" description="Transglutaminase" evidence="1">
    <location>
        <begin position="20"/>
        <end position="201"/>
    </location>
</feature>
<dbReference type="RefSeq" id="WP_037094250.1">
    <property type="nucleotide sequence ID" value="NZ_LT009721.1"/>
</dbReference>
<dbReference type="InterPro" id="IPR010319">
    <property type="entry name" value="Transglutaminase-like_Cys_pept"/>
</dbReference>
<dbReference type="Pfam" id="PF06035">
    <property type="entry name" value="Peptidase_C93"/>
    <property type="match status" value="1"/>
</dbReference>
<evidence type="ECO:0008006" key="4">
    <source>
        <dbReference type="Google" id="ProtNLM"/>
    </source>
</evidence>
<proteinExistence type="predicted"/>
<comment type="caution">
    <text evidence="2">The sequence shown here is derived from an EMBL/GenBank/DDBJ whole genome shotgun (WGS) entry which is preliminary data.</text>
</comment>
<dbReference type="PANTHER" id="PTHR39327">
    <property type="match status" value="1"/>
</dbReference>
<name>A0A9W5B7U1_9HYPH</name>
<reference evidence="2 3" key="1">
    <citation type="submission" date="2016-01" db="EMBL/GenBank/DDBJ databases">
        <authorList>
            <person name="Regsiter A."/>
            <person name="william w."/>
        </authorList>
    </citation>
    <scope>NUCLEOTIDE SEQUENCE [LARGE SCALE GENOMIC DNA]</scope>
    <source>
        <strain evidence="2 3">CFBP 5494</strain>
    </source>
</reference>
<accession>A0A9W5B7U1</accession>